<evidence type="ECO:0000313" key="3">
    <source>
        <dbReference type="Proteomes" id="UP000499080"/>
    </source>
</evidence>
<evidence type="ECO:0000313" key="2">
    <source>
        <dbReference type="EMBL" id="GBO29988.1"/>
    </source>
</evidence>
<protein>
    <submittedName>
        <fullName evidence="2">Uncharacterized protein</fullName>
    </submittedName>
</protein>
<dbReference type="EMBL" id="BGPR01053201">
    <property type="protein sequence ID" value="GBO29988.1"/>
    <property type="molecule type" value="Genomic_DNA"/>
</dbReference>
<name>A0A4Y2W088_ARAVE</name>
<comment type="caution">
    <text evidence="2">The sequence shown here is derived from an EMBL/GenBank/DDBJ whole genome shotgun (WGS) entry which is preliminary data.</text>
</comment>
<reference evidence="2 3" key="1">
    <citation type="journal article" date="2019" name="Sci. Rep.">
        <title>Orb-weaving spider Araneus ventricosus genome elucidates the spidroin gene catalogue.</title>
        <authorList>
            <person name="Kono N."/>
            <person name="Nakamura H."/>
            <person name="Ohtoshi R."/>
            <person name="Moran D.A.P."/>
            <person name="Shinohara A."/>
            <person name="Yoshida Y."/>
            <person name="Fujiwara M."/>
            <person name="Mori M."/>
            <person name="Tomita M."/>
            <person name="Arakawa K."/>
        </authorList>
    </citation>
    <scope>NUCLEOTIDE SEQUENCE [LARGE SCALE GENOMIC DNA]</scope>
</reference>
<keyword evidence="3" id="KW-1185">Reference proteome</keyword>
<organism evidence="2 3">
    <name type="scientific">Araneus ventricosus</name>
    <name type="common">Orbweaver spider</name>
    <name type="synonym">Epeira ventricosa</name>
    <dbReference type="NCBI Taxonomy" id="182803"/>
    <lineage>
        <taxon>Eukaryota</taxon>
        <taxon>Metazoa</taxon>
        <taxon>Ecdysozoa</taxon>
        <taxon>Arthropoda</taxon>
        <taxon>Chelicerata</taxon>
        <taxon>Arachnida</taxon>
        <taxon>Araneae</taxon>
        <taxon>Araneomorphae</taxon>
        <taxon>Entelegynae</taxon>
        <taxon>Araneoidea</taxon>
        <taxon>Araneidae</taxon>
        <taxon>Araneus</taxon>
    </lineage>
</organism>
<evidence type="ECO:0000256" key="1">
    <source>
        <dbReference type="SAM" id="MobiDB-lite"/>
    </source>
</evidence>
<dbReference type="Proteomes" id="UP000499080">
    <property type="component" value="Unassembled WGS sequence"/>
</dbReference>
<proteinExistence type="predicted"/>
<feature type="region of interest" description="Disordered" evidence="1">
    <location>
        <begin position="110"/>
        <end position="194"/>
    </location>
</feature>
<dbReference type="AlphaFoldDB" id="A0A4Y2W088"/>
<gene>
    <name evidence="2" type="ORF">AVEN_181224_1</name>
</gene>
<accession>A0A4Y2W088</accession>
<feature type="compositionally biased region" description="Basic residues" evidence="1">
    <location>
        <begin position="115"/>
        <end position="131"/>
    </location>
</feature>
<sequence>MSSFRLVIHGTQIRQLPAKTYRQFEDPVIFGVERKVKYPSCPNIYHSIWIAEICSRHMLRRKLGLRVSPKKSEKAGTGEQSACGSHIQSEAPEFEQESVDFGLSVSSIQSSLGCKHGRKPHRDPRTRRLPRRAGDSKRRPAGQLDFQGGHPHFQGHSQRSRTHGPQSKPHSLPPGLRPKPLFAHFVEPHWQHDR</sequence>
<feature type="non-terminal residue" evidence="2">
    <location>
        <position position="194"/>
    </location>
</feature>